<evidence type="ECO:0000313" key="2">
    <source>
        <dbReference type="Proteomes" id="UP000189545"/>
    </source>
</evidence>
<protein>
    <submittedName>
        <fullName evidence="1">Uncharacterized protein</fullName>
    </submittedName>
</protein>
<dbReference type="Proteomes" id="UP000189545">
    <property type="component" value="Chromosome"/>
</dbReference>
<proteinExistence type="predicted"/>
<organism evidence="1 2">
    <name type="scientific">Shewanella psychrophila</name>
    <dbReference type="NCBI Taxonomy" id="225848"/>
    <lineage>
        <taxon>Bacteria</taxon>
        <taxon>Pseudomonadati</taxon>
        <taxon>Pseudomonadota</taxon>
        <taxon>Gammaproteobacteria</taxon>
        <taxon>Alteromonadales</taxon>
        <taxon>Shewanellaceae</taxon>
        <taxon>Shewanella</taxon>
    </lineage>
</organism>
<gene>
    <name evidence="1" type="ORF">Sps_03469</name>
</gene>
<dbReference type="STRING" id="225848.Sps_03469"/>
<dbReference type="EMBL" id="CP014782">
    <property type="protein sequence ID" value="AQS38596.1"/>
    <property type="molecule type" value="Genomic_DNA"/>
</dbReference>
<sequence length="92" mass="10696">MNRRQLERYQAGREQRLVAETQRIDDCISLQACPLYSHDTTWQSQFIQGWNSVSLVDIQAQRLKLRAISSTSTADIARQSLNEIHQMLRSHP</sequence>
<name>A0A1S6HST1_9GAMM</name>
<keyword evidence="2" id="KW-1185">Reference proteome</keyword>
<accession>A0A1S6HST1</accession>
<dbReference type="AlphaFoldDB" id="A0A1S6HST1"/>
<evidence type="ECO:0000313" key="1">
    <source>
        <dbReference type="EMBL" id="AQS38596.1"/>
    </source>
</evidence>
<dbReference type="OrthoDB" id="6586890at2"/>
<dbReference type="KEGG" id="spsw:Sps_03469"/>
<reference evidence="1 2" key="1">
    <citation type="submission" date="2016-03" db="EMBL/GenBank/DDBJ databases">
        <title>Complete genome sequence of Shewanella psychrophila WP2, a deep sea bacterium isolated from west Pacific sediment.</title>
        <authorList>
            <person name="Xu G."/>
            <person name="Jian H."/>
        </authorList>
    </citation>
    <scope>NUCLEOTIDE SEQUENCE [LARGE SCALE GENOMIC DNA]</scope>
    <source>
        <strain evidence="1 2">WP2</strain>
    </source>
</reference>
<dbReference type="RefSeq" id="WP_077753613.1">
    <property type="nucleotide sequence ID" value="NZ_CP014782.1"/>
</dbReference>